<dbReference type="InterPro" id="IPR016039">
    <property type="entry name" value="Thiolase-like"/>
</dbReference>
<dbReference type="InterPro" id="IPR057326">
    <property type="entry name" value="KR_dom"/>
</dbReference>
<gene>
    <name evidence="12" type="ORF">FKV70_07090</name>
</gene>
<evidence type="ECO:0000259" key="9">
    <source>
        <dbReference type="PROSITE" id="PS50075"/>
    </source>
</evidence>
<dbReference type="Proteomes" id="UP000319219">
    <property type="component" value="Unassembled WGS sequence"/>
</dbReference>
<feature type="domain" description="Carrier" evidence="9">
    <location>
        <begin position="496"/>
        <end position="572"/>
    </location>
</feature>
<dbReference type="InterPro" id="IPR042104">
    <property type="entry name" value="PKS_dehydratase_sf"/>
</dbReference>
<dbReference type="PANTHER" id="PTHR43775">
    <property type="entry name" value="FATTY ACID SYNTHASE"/>
    <property type="match status" value="1"/>
</dbReference>
<proteinExistence type="predicted"/>
<dbReference type="InterPro" id="IPR013968">
    <property type="entry name" value="PKS_KR"/>
</dbReference>
<dbReference type="SUPFAM" id="SSF51735">
    <property type="entry name" value="NAD(P)-binding Rossmann-fold domains"/>
    <property type="match status" value="2"/>
</dbReference>
<keyword evidence="5" id="KW-0597">Phosphoprotein</keyword>
<dbReference type="PROSITE" id="PS52019">
    <property type="entry name" value="PKS_MFAS_DH"/>
    <property type="match status" value="1"/>
</dbReference>
<dbReference type="EMBL" id="VIJZ01000002">
    <property type="protein sequence ID" value="TQS00533.1"/>
    <property type="molecule type" value="Genomic_DNA"/>
</dbReference>
<evidence type="ECO:0000256" key="6">
    <source>
        <dbReference type="ARBA" id="ARBA00022679"/>
    </source>
</evidence>
<keyword evidence="6" id="KW-0808">Transferase</keyword>
<dbReference type="SMART" id="SM00825">
    <property type="entry name" value="PKS_KS"/>
    <property type="match status" value="2"/>
</dbReference>
<keyword evidence="3" id="KW-0596">Phosphopantetheine</keyword>
<comment type="caution">
    <text evidence="8">Lacks conserved residue(s) required for the propagation of feature annotation.</text>
</comment>
<dbReference type="Pfam" id="PF21089">
    <property type="entry name" value="PKS_DH_N"/>
    <property type="match status" value="1"/>
</dbReference>
<dbReference type="SMART" id="SM00823">
    <property type="entry name" value="PKS_PP"/>
    <property type="match status" value="4"/>
</dbReference>
<evidence type="ECO:0000259" key="11">
    <source>
        <dbReference type="PROSITE" id="PS52019"/>
    </source>
</evidence>
<protein>
    <submittedName>
        <fullName evidence="12">SDR family NAD(P)-dependent oxidoreductase</fullName>
    </submittedName>
</protein>
<evidence type="ECO:0000256" key="7">
    <source>
        <dbReference type="ARBA" id="ARBA00022737"/>
    </source>
</evidence>
<keyword evidence="13" id="KW-1185">Reference proteome</keyword>
<dbReference type="SMART" id="SM00826">
    <property type="entry name" value="PKS_DH"/>
    <property type="match status" value="1"/>
</dbReference>
<dbReference type="PANTHER" id="PTHR43775:SF37">
    <property type="entry name" value="SI:DKEY-61P9.11"/>
    <property type="match status" value="1"/>
</dbReference>
<dbReference type="Pfam" id="PF02801">
    <property type="entry name" value="Ketoacyl-synt_C"/>
    <property type="match status" value="2"/>
</dbReference>
<dbReference type="InterPro" id="IPR014030">
    <property type="entry name" value="Ketoacyl_synth_N"/>
</dbReference>
<dbReference type="Gene3D" id="1.10.1200.10">
    <property type="entry name" value="ACP-like"/>
    <property type="match status" value="4"/>
</dbReference>
<evidence type="ECO:0000313" key="12">
    <source>
        <dbReference type="EMBL" id="TQS00533.1"/>
    </source>
</evidence>
<dbReference type="PROSITE" id="PS52004">
    <property type="entry name" value="KS3_2"/>
    <property type="match status" value="2"/>
</dbReference>
<comment type="caution">
    <text evidence="12">The sequence shown here is derived from an EMBL/GenBank/DDBJ whole genome shotgun (WGS) entry which is preliminary data.</text>
</comment>
<dbReference type="InterPro" id="IPR014031">
    <property type="entry name" value="Ketoacyl_synth_C"/>
</dbReference>
<name>A0ABY3BBA1_9BACL</name>
<evidence type="ECO:0000259" key="10">
    <source>
        <dbReference type="PROSITE" id="PS52004"/>
    </source>
</evidence>
<dbReference type="Gene3D" id="3.40.50.720">
    <property type="entry name" value="NAD(P)-binding Rossmann-like Domain"/>
    <property type="match status" value="2"/>
</dbReference>
<dbReference type="SUPFAM" id="SSF47336">
    <property type="entry name" value="ACP-like"/>
    <property type="match status" value="4"/>
</dbReference>
<dbReference type="Pfam" id="PF14765">
    <property type="entry name" value="PS-DH"/>
    <property type="match status" value="1"/>
</dbReference>
<feature type="domain" description="Carrier" evidence="9">
    <location>
        <begin position="2007"/>
        <end position="2080"/>
    </location>
</feature>
<evidence type="ECO:0000256" key="4">
    <source>
        <dbReference type="ARBA" id="ARBA00022490"/>
    </source>
</evidence>
<dbReference type="SMART" id="SM01294">
    <property type="entry name" value="PKS_PP_betabranch"/>
    <property type="match status" value="1"/>
</dbReference>
<reference evidence="12 13" key="1">
    <citation type="submission" date="2019-07" db="EMBL/GenBank/DDBJ databases">
        <title>Paenibacillus ottowii sp. nov. isolated from a fermentation system processing bovine manure.</title>
        <authorList>
            <person name="Velazquez L.F."/>
            <person name="Rajbanshi S."/>
            <person name="Guan S."/>
            <person name="Hinchee M."/>
            <person name="Welsh A."/>
        </authorList>
    </citation>
    <scope>NUCLEOTIDE SEQUENCE [LARGE SCALE GENOMIC DNA]</scope>
    <source>
        <strain evidence="12 13">MS2379</strain>
    </source>
</reference>
<dbReference type="InterPro" id="IPR036291">
    <property type="entry name" value="NAD(P)-bd_dom_sf"/>
</dbReference>
<dbReference type="Pfam" id="PF00109">
    <property type="entry name" value="ketoacyl-synt"/>
    <property type="match status" value="2"/>
</dbReference>
<feature type="domain" description="Ketosynthase family 3 (KS3)" evidence="10">
    <location>
        <begin position="2363"/>
        <end position="2796"/>
    </location>
</feature>
<keyword evidence="4" id="KW-0963">Cytoplasm</keyword>
<dbReference type="InterPro" id="IPR009081">
    <property type="entry name" value="PP-bd_ACP"/>
</dbReference>
<dbReference type="Gene3D" id="3.40.47.10">
    <property type="match status" value="2"/>
</dbReference>
<dbReference type="InterPro" id="IPR049551">
    <property type="entry name" value="PKS_DH_C"/>
</dbReference>
<dbReference type="Gene3D" id="3.10.129.110">
    <property type="entry name" value="Polyketide synthase dehydratase"/>
    <property type="match status" value="1"/>
</dbReference>
<dbReference type="InterPro" id="IPR049552">
    <property type="entry name" value="PKS_DH_N"/>
</dbReference>
<dbReference type="InterPro" id="IPR020806">
    <property type="entry name" value="PKS_PP-bd"/>
</dbReference>
<dbReference type="CDD" id="cd08953">
    <property type="entry name" value="KR_2_SDR_x"/>
    <property type="match status" value="2"/>
</dbReference>
<feature type="domain" description="Carrier" evidence="9">
    <location>
        <begin position="2233"/>
        <end position="2306"/>
    </location>
</feature>
<evidence type="ECO:0000313" key="13">
    <source>
        <dbReference type="Proteomes" id="UP000319219"/>
    </source>
</evidence>
<dbReference type="PROSITE" id="PS50075">
    <property type="entry name" value="CARRIER"/>
    <property type="match status" value="4"/>
</dbReference>
<dbReference type="SMART" id="SM00822">
    <property type="entry name" value="PKS_KR"/>
    <property type="match status" value="2"/>
</dbReference>
<dbReference type="InterPro" id="IPR049900">
    <property type="entry name" value="PKS_mFAS_DH"/>
</dbReference>
<dbReference type="Pfam" id="PF22336">
    <property type="entry name" value="RhiE-like_linker"/>
    <property type="match status" value="2"/>
</dbReference>
<dbReference type="Pfam" id="PF00550">
    <property type="entry name" value="PP-binding"/>
    <property type="match status" value="4"/>
</dbReference>
<feature type="region of interest" description="N-terminal hotdog fold" evidence="8">
    <location>
        <begin position="1250"/>
        <end position="1374"/>
    </location>
</feature>
<accession>A0ABY3BBA1</accession>
<comment type="pathway">
    <text evidence="2">Antibiotic biosynthesis.</text>
</comment>
<comment type="subcellular location">
    <subcellularLocation>
        <location evidence="1">Cytoplasm</location>
    </subcellularLocation>
</comment>
<feature type="domain" description="PKS/mFAS DH" evidence="11">
    <location>
        <begin position="1250"/>
        <end position="1543"/>
    </location>
</feature>
<dbReference type="InterPro" id="IPR020841">
    <property type="entry name" value="PKS_Beta-ketoAc_synthase_dom"/>
</dbReference>
<evidence type="ECO:0000256" key="2">
    <source>
        <dbReference type="ARBA" id="ARBA00004792"/>
    </source>
</evidence>
<dbReference type="InterPro" id="IPR050091">
    <property type="entry name" value="PKS_NRPS_Biosynth_Enz"/>
</dbReference>
<feature type="domain" description="Carrier" evidence="9">
    <location>
        <begin position="2117"/>
        <end position="2193"/>
    </location>
</feature>
<evidence type="ECO:0000256" key="8">
    <source>
        <dbReference type="PROSITE-ProRule" id="PRU01363"/>
    </source>
</evidence>
<evidence type="ECO:0000256" key="3">
    <source>
        <dbReference type="ARBA" id="ARBA00022450"/>
    </source>
</evidence>
<evidence type="ECO:0000256" key="1">
    <source>
        <dbReference type="ARBA" id="ARBA00004496"/>
    </source>
</evidence>
<feature type="domain" description="Ketosynthase family 3 (KS3)" evidence="10">
    <location>
        <begin position="628"/>
        <end position="1066"/>
    </location>
</feature>
<dbReference type="SUPFAM" id="SSF53901">
    <property type="entry name" value="Thiolase-like"/>
    <property type="match status" value="2"/>
</dbReference>
<feature type="region of interest" description="C-terminal hotdog fold" evidence="8">
    <location>
        <begin position="1388"/>
        <end position="1543"/>
    </location>
</feature>
<organism evidence="12 13">
    <name type="scientific">Paenibacillus ottowii</name>
    <dbReference type="NCBI Taxonomy" id="2315729"/>
    <lineage>
        <taxon>Bacteria</taxon>
        <taxon>Bacillati</taxon>
        <taxon>Bacillota</taxon>
        <taxon>Bacilli</taxon>
        <taxon>Bacillales</taxon>
        <taxon>Paenibacillaceae</taxon>
        <taxon>Paenibacillus</taxon>
    </lineage>
</organism>
<dbReference type="InterPro" id="IPR036736">
    <property type="entry name" value="ACP-like_sf"/>
</dbReference>
<dbReference type="Pfam" id="PF08659">
    <property type="entry name" value="KR"/>
    <property type="match status" value="2"/>
</dbReference>
<evidence type="ECO:0000256" key="5">
    <source>
        <dbReference type="ARBA" id="ARBA00022553"/>
    </source>
</evidence>
<dbReference type="InterPro" id="IPR054514">
    <property type="entry name" value="RhiE-like_linker"/>
</dbReference>
<dbReference type="InterPro" id="IPR020807">
    <property type="entry name" value="PKS_DH"/>
</dbReference>
<keyword evidence="7" id="KW-0677">Repeat</keyword>
<dbReference type="Gene3D" id="1.10.1240.100">
    <property type="match status" value="2"/>
</dbReference>
<dbReference type="CDD" id="cd00833">
    <property type="entry name" value="PKS"/>
    <property type="match status" value="2"/>
</dbReference>
<sequence>MKDFFQTILGEVKSGRMQKEEAIFRIRQLQAQMTSNGTLQSQAGSPAEVMADTGVLMLEPSWKEQAALQKATLLECSQHLVVLCELDHISERSIEELIKGTRCIKLHADKTGMDERFQGYALQLLAEVQMILKKNLKGSVLVQLAASSQSGQQLFAGLLGLLQTAEKENPKIVGQFIELEAIGLEEIIKKLNENSLYPKDKRIRYENGKRLVLRWNEMKAPETPGRVPWKDRGIYLITGGAGGLGFVFARDIARRVQEATLVLAGRSRLDEGKQVILEELKTLGAFVEYKQVDVSRKEEVSQLILKIRAEHGGIDGILHSAGVIQDRFMIHKTQEEFKEVIAPKVAGLVNLDQATKELDLDFFIFFSSIAGIMGNPGQADYAAANAFMDAYAIYRNSLVSSKERKGQTLSINWPLWKDGGMHADAETEKVWQSIGMMAMQTSNGVKALYDCLASGQKQVLVLEGDMTRLRKHLLEPQPQENVYVEETASLSINPELLLEKTLHQLKVLFGEVTKLSLEKIDVSEPLESYGIDSIMITRLNQKLQGVFGEISMTLFFEYQTLEAVAEYFIADYYEECVRWTGLGRRLKPEENFVPVSLHTDSEWSLPTLPKEESQSVSSAPIDTGSAKQEPIAIIGMSGRFPQAKNMEEYWSNLQEGKDCITEIPADRWKKEGFYSPDMKEAIEKGKSYIQSGGFVEDFADFDPLFFNISPREAMSMDPQERIFLEECWKAFEDAGYSRDQLAAQYNGRIGVFAGITATGFNLYGPKLWEQGKPIFPRTSFSSVANRISYLLNLKGPSFSVDTMCSSSLTAIHEACEHIHNGDCEIAIAGGVNLYLHPSNYVFLSTMRMLSPEGRCKSFGEGGNGFVPGEGAGVVLLKPLSRAIADKDHIYAVIRATSINHGGKTNGYTVPNPVAQGELIREALDKAGVNARTVSYIEAHGTGTELGDPIEITGLTQAFRKDTQDTGFCAIGSVKSNIGHLEAAAGIAGVAKIILQMKNRKMVPSLHAKVLNPNINFAKTPFTVQQGLAEWKRPILEENGEQREYPRIAGISSFGAGGSNAHIVLEEYISAQKAPSTPQRPVVIVLSAKSDEALKEQAVQLTAAIETNSFSDTDLVNAAYTLQIGREAMDERLAVVVQSVEELRNKLEEFIGGSRNIAQFYRGQVKRNQESLDVVKQEEALDESSDVWNLAEKYGRLSELWVKGMHVDWNRLYSDVQPFRISLPTYPFARERYWISVDEEKPASVAPLYLHPLLHHNTSVLSEQRFSSTFNGQEFYLNNSVVDGRLVLSDGACLEMARTAVEQSLTVQEKGQAGITLKDMVWTHAPVISDQPEIHIGLFPGDQGGIDFKIYSTRTEAGDPVLHCEGSAELETLNRAESLDIQALQMECIDHISPGGDEKAQRLVEANYGSEFQSAEQVYIGHGLVLAKLSLPSGIANTGGLFVLHPYMTSAALQMPLYLLSNDENIMRLTGIGSSKKKLPTAMDRLEIFQECPSEMWALVRYERRYDTNDKALKYDIDLCDEAGSICARMKGVSYKEAEACEKPLGAMMLQPFWKEQAANEETIATIYERHVVILCETDAIAALHVEASLTDVECITLQARMEKVEGRFETYAVQVFEKIQGILINKPKGKVLVQIVMMSENEKLLFSGLCGILKTAHKENPKFYGQLIEVGEMEKNERLIEILRSSSRRPEDSRIRFVEGKRWIPAWNKLEMPASPQIPWKNHGVYLLTGGAKGLGLIFAKEIARQTREVTLILTGRSLLTEDKLAPLEELKALGATVEYRQVDVTQKEAVVGLMEDIQMAYGGINGILHSAGIIKDNYIIKKTSAEFREVLAPKVAGLANLDQASKDMPLDFFILFSSAAGVGGNAGQSDYATANAFMDAYAWYRNTLVSSWERMGKTLSINWPLWKEGGMQPDQETEKALQNVGMYAMRTETGIRALYQSIACISNQAMVVEGDIELISRMMIMEEQLEESGEAVRDQRIGSEDNIVPFSANKAVSVQDEHLLREKTAHYLKTLLSSSIELPAYRIEEDTPLENYGVDSIKSMELTDQLEKTFDQVSKTIFFEYPNIRSLTEYFLKSHLDELIALFGLEQAVTVGVKAATATTAIDTELRPGEEQLRDQVTSYLKRLLSSSTGLPEQRIEEDKNLENYGVDSIKSMEITDQLEETFGSLSRTLLFEYPNIQSLTEYFLESHRDEISTLFSLEQVATVSAKADMASIANDTEPRSGEEWLRDQVSNYLKGLLSSSIGLPEQRIEEDKNLENYGVDSIKSMELTDQLEETFGSLSRTLLFEYPNIQSLTEYFLESHRDELNALFGAEQELVTATSTKSMGIVEHAKAPSPVFRHSPIPSVRVEPKEEARETGAMDIAVIGVSGKYPGAENIHEFWRNLQEGKDCITEVPKDRWDHELYFDKERNKPGKTYCKWGGFLNRIHPLDSSFFHLTPHEVSLMDPMEQLFLETIWSLLESAGYTREVLQKKHQSKVGVYVGATYHKYCTCDTDTDTDAHRVTSFGSVAVANPMSHYFNFQGPSISIDTMSSSSAVAVHMACESLFRGECQIAVAGGGNLLTSPKKYIESSQNQLIGSHEDSRSFADGDGYLPAEGVGAVLLKPLHKAEQDGDCILAVIKSTATNHGGHSNGYTVPNPNAQAQLVEENFLKAGIHPRTVSYVEAAANGSTLGDPIELVALKKSFQKFTDEQHFCAMGSVKSNIGHAEAASGISQLTKTILQLWHRKLVPTIKAEKLNPNLTFSNTPFYLQRELQEWKRPVIELEGEERECPLRATVSSFGAGGSNVHFILEEYIPSPKEAVQLQVADQTEVVVLSDINWERLKAFASQLLEYVERQNELSLHDIAFTLQTGREAMKCRTAIVASSREELLTGLRQLIETVGMGNEPGGAAIPIFIGEGGEDTNTSALLSGKVGEKVSQILLEERNLENIAMYWTQGGRIRWEVLHEGQAVRRILLPTSPF</sequence>
<dbReference type="RefSeq" id="WP_142612248.1">
    <property type="nucleotide sequence ID" value="NZ_VIJZ01000002.1"/>
</dbReference>